<keyword evidence="7 14" id="KW-0378">Hydrolase</keyword>
<evidence type="ECO:0000256" key="9">
    <source>
        <dbReference type="ARBA" id="ARBA00023136"/>
    </source>
</evidence>
<gene>
    <name evidence="14" type="primary">uppP</name>
    <name evidence="15" type="ORF">AV926_16380</name>
    <name evidence="16" type="ORF">SAMN04488018_104142</name>
</gene>
<evidence type="ECO:0000256" key="12">
    <source>
        <dbReference type="ARBA" id="ARBA00032932"/>
    </source>
</evidence>
<dbReference type="OrthoDB" id="9808289at2"/>
<evidence type="ECO:0000256" key="7">
    <source>
        <dbReference type="ARBA" id="ARBA00022801"/>
    </source>
</evidence>
<reference evidence="16 18" key="2">
    <citation type="submission" date="2016-10" db="EMBL/GenBank/DDBJ databases">
        <authorList>
            <person name="de Groot N.N."/>
        </authorList>
    </citation>
    <scope>NUCLEOTIDE SEQUENCE [LARGE SCALE GENOMIC DNA]</scope>
    <source>
        <strain evidence="16 18">DSM 23048</strain>
    </source>
</reference>
<dbReference type="EMBL" id="FNYS01000004">
    <property type="protein sequence ID" value="SEI77296.1"/>
    <property type="molecule type" value="Genomic_DNA"/>
</dbReference>
<comment type="function">
    <text evidence="14">Catalyzes the dephosphorylation of undecaprenyl diphosphate (UPP). Confers resistance to bacitracin.</text>
</comment>
<dbReference type="HAMAP" id="MF_01006">
    <property type="entry name" value="Undec_diphosphatase"/>
    <property type="match status" value="1"/>
</dbReference>
<reference evidence="15 17" key="1">
    <citation type="submission" date="2016-01" db="EMBL/GenBank/DDBJ databases">
        <title>Whole genome sequencing of Myroides marinus L41.</title>
        <authorList>
            <person name="Hong K.W."/>
        </authorList>
    </citation>
    <scope>NUCLEOTIDE SEQUENCE [LARGE SCALE GENOMIC DNA]</scope>
    <source>
        <strain evidence="15 17">L41</strain>
    </source>
</reference>
<evidence type="ECO:0000256" key="5">
    <source>
        <dbReference type="ARBA" id="ARBA00022475"/>
    </source>
</evidence>
<dbReference type="GeneID" id="82256548"/>
<comment type="subcellular location">
    <subcellularLocation>
        <location evidence="1 14">Cell membrane</location>
        <topology evidence="1 14">Multi-pass membrane protein</topology>
    </subcellularLocation>
</comment>
<dbReference type="GO" id="GO:0046677">
    <property type="term" value="P:response to antibiotic"/>
    <property type="evidence" value="ECO:0007669"/>
    <property type="project" value="UniProtKB-UniRule"/>
</dbReference>
<dbReference type="GO" id="GO:0071555">
    <property type="term" value="P:cell wall organization"/>
    <property type="evidence" value="ECO:0007669"/>
    <property type="project" value="UniProtKB-KW"/>
</dbReference>
<evidence type="ECO:0000256" key="10">
    <source>
        <dbReference type="ARBA" id="ARBA00023251"/>
    </source>
</evidence>
<evidence type="ECO:0000256" key="1">
    <source>
        <dbReference type="ARBA" id="ARBA00004651"/>
    </source>
</evidence>
<comment type="similarity">
    <text evidence="2 14">Belongs to the UppP family.</text>
</comment>
<evidence type="ECO:0000256" key="8">
    <source>
        <dbReference type="ARBA" id="ARBA00022989"/>
    </source>
</evidence>
<keyword evidence="10 14" id="KW-0046">Antibiotic resistance</keyword>
<evidence type="ECO:0000313" key="15">
    <source>
        <dbReference type="EMBL" id="KZE75980.1"/>
    </source>
</evidence>
<evidence type="ECO:0000256" key="4">
    <source>
        <dbReference type="ARBA" id="ARBA00021581"/>
    </source>
</evidence>
<dbReference type="Pfam" id="PF02673">
    <property type="entry name" value="BacA"/>
    <property type="match status" value="1"/>
</dbReference>
<feature type="transmembrane region" description="Helical" evidence="14">
    <location>
        <begin position="173"/>
        <end position="196"/>
    </location>
</feature>
<evidence type="ECO:0000313" key="16">
    <source>
        <dbReference type="EMBL" id="SEI77296.1"/>
    </source>
</evidence>
<dbReference type="GO" id="GO:0005886">
    <property type="term" value="C:plasma membrane"/>
    <property type="evidence" value="ECO:0007669"/>
    <property type="project" value="UniProtKB-SubCell"/>
</dbReference>
<comment type="catalytic activity">
    <reaction evidence="13 14">
        <text>di-trans,octa-cis-undecaprenyl diphosphate + H2O = di-trans,octa-cis-undecaprenyl phosphate + phosphate + H(+)</text>
        <dbReference type="Rhea" id="RHEA:28094"/>
        <dbReference type="ChEBI" id="CHEBI:15377"/>
        <dbReference type="ChEBI" id="CHEBI:15378"/>
        <dbReference type="ChEBI" id="CHEBI:43474"/>
        <dbReference type="ChEBI" id="CHEBI:58405"/>
        <dbReference type="ChEBI" id="CHEBI:60392"/>
        <dbReference type="EC" id="3.6.1.27"/>
    </reaction>
</comment>
<keyword evidence="5 14" id="KW-1003">Cell membrane</keyword>
<evidence type="ECO:0000256" key="11">
    <source>
        <dbReference type="ARBA" id="ARBA00032707"/>
    </source>
</evidence>
<dbReference type="PANTHER" id="PTHR30622">
    <property type="entry name" value="UNDECAPRENYL-DIPHOSPHATASE"/>
    <property type="match status" value="1"/>
</dbReference>
<dbReference type="GO" id="GO:0050380">
    <property type="term" value="F:undecaprenyl-diphosphatase activity"/>
    <property type="evidence" value="ECO:0007669"/>
    <property type="project" value="UniProtKB-UniRule"/>
</dbReference>
<evidence type="ECO:0000256" key="6">
    <source>
        <dbReference type="ARBA" id="ARBA00022692"/>
    </source>
</evidence>
<dbReference type="PANTHER" id="PTHR30622:SF3">
    <property type="entry name" value="UNDECAPRENYL-DIPHOSPHATASE"/>
    <property type="match status" value="1"/>
</dbReference>
<accession>A0A163W7M8</accession>
<evidence type="ECO:0000313" key="17">
    <source>
        <dbReference type="Proteomes" id="UP000076630"/>
    </source>
</evidence>
<evidence type="ECO:0000313" key="18">
    <source>
        <dbReference type="Proteomes" id="UP000183077"/>
    </source>
</evidence>
<feature type="transmembrane region" description="Helical" evidence="14">
    <location>
        <begin position="216"/>
        <end position="238"/>
    </location>
</feature>
<keyword evidence="6 14" id="KW-0812">Transmembrane</keyword>
<dbReference type="EMBL" id="LQNU01000079">
    <property type="protein sequence ID" value="KZE75980.1"/>
    <property type="molecule type" value="Genomic_DNA"/>
</dbReference>
<evidence type="ECO:0000256" key="14">
    <source>
        <dbReference type="HAMAP-Rule" id="MF_01006"/>
    </source>
</evidence>
<dbReference type="AlphaFoldDB" id="A0A163W7M8"/>
<protein>
    <recommendedName>
        <fullName evidence="4 14">Undecaprenyl-diphosphatase</fullName>
        <ecNumber evidence="3 14">3.6.1.27</ecNumber>
    </recommendedName>
    <alternativeName>
        <fullName evidence="12 14">Bacitracin resistance protein</fullName>
    </alternativeName>
    <alternativeName>
        <fullName evidence="11 14">Undecaprenyl pyrophosphate phosphatase</fullName>
    </alternativeName>
</protein>
<feature type="transmembrane region" description="Helical" evidence="14">
    <location>
        <begin position="103"/>
        <end position="123"/>
    </location>
</feature>
<keyword evidence="14" id="KW-0961">Cell wall biogenesis/degradation</keyword>
<proteinExistence type="inferred from homology"/>
<keyword evidence="14" id="KW-0133">Cell shape</keyword>
<dbReference type="GO" id="GO:0009252">
    <property type="term" value="P:peptidoglycan biosynthetic process"/>
    <property type="evidence" value="ECO:0007669"/>
    <property type="project" value="UniProtKB-KW"/>
</dbReference>
<evidence type="ECO:0000256" key="3">
    <source>
        <dbReference type="ARBA" id="ARBA00012374"/>
    </source>
</evidence>
<name>A0A163W7M8_9FLAO</name>
<comment type="miscellaneous">
    <text evidence="14">Bacitracin is thought to be involved in the inhibition of peptidoglycan synthesis by sequestering undecaprenyl diphosphate, thereby reducing the pool of lipid carrier available.</text>
</comment>
<dbReference type="EC" id="3.6.1.27" evidence="3 14"/>
<evidence type="ECO:0000256" key="2">
    <source>
        <dbReference type="ARBA" id="ARBA00010621"/>
    </source>
</evidence>
<feature type="transmembrane region" description="Helical" evidence="14">
    <location>
        <begin position="74"/>
        <end position="91"/>
    </location>
</feature>
<dbReference type="RefSeq" id="WP_038984348.1">
    <property type="nucleotide sequence ID" value="NZ_FNYS01000004.1"/>
</dbReference>
<keyword evidence="17" id="KW-1185">Reference proteome</keyword>
<keyword evidence="9 14" id="KW-0472">Membrane</keyword>
<keyword evidence="8 14" id="KW-1133">Transmembrane helix</keyword>
<organism evidence="15 17">
    <name type="scientific">Myroides marinus</name>
    <dbReference type="NCBI Taxonomy" id="703342"/>
    <lineage>
        <taxon>Bacteria</taxon>
        <taxon>Pseudomonadati</taxon>
        <taxon>Bacteroidota</taxon>
        <taxon>Flavobacteriia</taxon>
        <taxon>Flavobacteriales</taxon>
        <taxon>Flavobacteriaceae</taxon>
        <taxon>Myroides</taxon>
    </lineage>
</organism>
<feature type="transmembrane region" description="Helical" evidence="14">
    <location>
        <begin position="250"/>
        <end position="267"/>
    </location>
</feature>
<keyword evidence="14" id="KW-0573">Peptidoglycan synthesis</keyword>
<dbReference type="Proteomes" id="UP000076630">
    <property type="component" value="Unassembled WGS sequence"/>
</dbReference>
<sequence>MDLIQAILLAIVEGLTEYLPVSSTAHMIFVSSAYGIQEDEFVKLFQTAIQFGAILAVVALYWRKFFDFSKLNFYKKLVLAVIPALVLGKLFDEAIDKVLGETIYIAIMLIIGGFVLIFIDKYFKNPKTVREEDITIKQAVTIGFWQCLAMMPGTSRSAASIIGGMQQGLSRQVAAEFSFFLAVPTMAAVTVYSIVLKKYESGRIGYEILLDSPENMKLFLLGNVLAFIVSIIAIKFFIGIIKKYGFKPWGYYRIIAGAILLLYFGYLK</sequence>
<dbReference type="Proteomes" id="UP000183077">
    <property type="component" value="Unassembled WGS sequence"/>
</dbReference>
<feature type="transmembrane region" description="Helical" evidence="14">
    <location>
        <begin position="44"/>
        <end position="62"/>
    </location>
</feature>
<dbReference type="InterPro" id="IPR003824">
    <property type="entry name" value="UppP"/>
</dbReference>
<dbReference type="GO" id="GO:0008360">
    <property type="term" value="P:regulation of cell shape"/>
    <property type="evidence" value="ECO:0007669"/>
    <property type="project" value="UniProtKB-KW"/>
</dbReference>
<evidence type="ECO:0000256" key="13">
    <source>
        <dbReference type="ARBA" id="ARBA00047594"/>
    </source>
</evidence>